<name>A0A6J7H382_9ZZZZ</name>
<evidence type="ECO:0000313" key="1">
    <source>
        <dbReference type="EMBL" id="CAB4728864.1"/>
    </source>
</evidence>
<organism evidence="3">
    <name type="scientific">freshwater metagenome</name>
    <dbReference type="NCBI Taxonomy" id="449393"/>
    <lineage>
        <taxon>unclassified sequences</taxon>
        <taxon>metagenomes</taxon>
        <taxon>ecological metagenomes</taxon>
    </lineage>
</organism>
<dbReference type="EMBL" id="CAFBOS010000017">
    <property type="protein sequence ID" value="CAB4982563.1"/>
    <property type="molecule type" value="Genomic_DNA"/>
</dbReference>
<dbReference type="EMBL" id="CAFBMH010000060">
    <property type="protein sequence ID" value="CAB4913416.1"/>
    <property type="molecule type" value="Genomic_DNA"/>
</dbReference>
<dbReference type="EMBL" id="CAFABA010000045">
    <property type="protein sequence ID" value="CAB4829221.1"/>
    <property type="molecule type" value="Genomic_DNA"/>
</dbReference>
<sequence>MPVDESRVLAQLLPHLASLLSEVPLGAPVAIGIALPAACDYAAEMGAPPVEFFFRHLDCIDVVCALGGFVAPAGWDAFGIVAPGHRMMLDPPADDPGNDPADDLADDAVTVCALLGRGGLVVSEVRTVDGTVVSSGATTGRAVDACRRVLGLATAPPLLGPHVWRTLRWIDRVLATVLDADLGRPPSWPALSALYALDSPARRFTRPACAAQAEPPEWSWYELRNACAGDQLTVPCIDSETAAWMDDGLFAREAIAAFPPLVESLGDLRQLLPPSTFDMVVAWVSDQLAA</sequence>
<protein>
    <submittedName>
        <fullName evidence="3">Unannotated protein</fullName>
    </submittedName>
</protein>
<dbReference type="AlphaFoldDB" id="A0A6J7H382"/>
<dbReference type="EMBL" id="CAEZYR010000007">
    <property type="protein sequence ID" value="CAB4728864.1"/>
    <property type="molecule type" value="Genomic_DNA"/>
</dbReference>
<evidence type="ECO:0000313" key="4">
    <source>
        <dbReference type="EMBL" id="CAB4982563.1"/>
    </source>
</evidence>
<reference evidence="3" key="1">
    <citation type="submission" date="2020-05" db="EMBL/GenBank/DDBJ databases">
        <authorList>
            <person name="Chiriac C."/>
            <person name="Salcher M."/>
            <person name="Ghai R."/>
            <person name="Kavagutti S V."/>
        </authorList>
    </citation>
    <scope>NUCLEOTIDE SEQUENCE</scope>
</reference>
<evidence type="ECO:0000313" key="2">
    <source>
        <dbReference type="EMBL" id="CAB4829221.1"/>
    </source>
</evidence>
<proteinExistence type="predicted"/>
<gene>
    <name evidence="1" type="ORF">UFOPK2754_00334</name>
    <name evidence="2" type="ORF">UFOPK3139_01283</name>
    <name evidence="3" type="ORF">UFOPK3543_01655</name>
    <name evidence="4" type="ORF">UFOPK3967_00453</name>
</gene>
<accession>A0A6J7H382</accession>
<evidence type="ECO:0000313" key="3">
    <source>
        <dbReference type="EMBL" id="CAB4913416.1"/>
    </source>
</evidence>